<comment type="caution">
    <text evidence="3">The sequence shown here is derived from an EMBL/GenBank/DDBJ whole genome shotgun (WGS) entry which is preliminary data.</text>
</comment>
<keyword evidence="2" id="KW-0472">Membrane</keyword>
<reference evidence="3 4" key="1">
    <citation type="submission" date="2024-07" db="EMBL/GenBank/DDBJ databases">
        <title>Section-level genome sequencing and comparative genomics of Aspergillus sections Usti and Cavernicolus.</title>
        <authorList>
            <consortium name="Lawrence Berkeley National Laboratory"/>
            <person name="Nybo J.L."/>
            <person name="Vesth T.C."/>
            <person name="Theobald S."/>
            <person name="Frisvad J.C."/>
            <person name="Larsen T.O."/>
            <person name="Kjaerboelling I."/>
            <person name="Rothschild-Mancinelli K."/>
            <person name="Lyhne E.K."/>
            <person name="Kogle M.E."/>
            <person name="Barry K."/>
            <person name="Clum A."/>
            <person name="Na H."/>
            <person name="Ledsgaard L."/>
            <person name="Lin J."/>
            <person name="Lipzen A."/>
            <person name="Kuo A."/>
            <person name="Riley R."/>
            <person name="Mondo S."/>
            <person name="LaButti K."/>
            <person name="Haridas S."/>
            <person name="Pangalinan J."/>
            <person name="Salamov A.A."/>
            <person name="Simmons B.A."/>
            <person name="Magnuson J.K."/>
            <person name="Chen J."/>
            <person name="Drula E."/>
            <person name="Henrissat B."/>
            <person name="Wiebenga A."/>
            <person name="Lubbers R.J."/>
            <person name="Gomes A.C."/>
            <person name="Macurrencykelacurrency M.R."/>
            <person name="Stajich J."/>
            <person name="Grigoriev I.V."/>
            <person name="Mortensen U.H."/>
            <person name="De vries R.P."/>
            <person name="Baker S.E."/>
            <person name="Andersen M.R."/>
        </authorList>
    </citation>
    <scope>NUCLEOTIDE SEQUENCE [LARGE SCALE GENOMIC DNA]</scope>
    <source>
        <strain evidence="3 4">CBS 756.74</strain>
    </source>
</reference>
<dbReference type="EMBL" id="JBFXLR010000056">
    <property type="protein sequence ID" value="KAL2841593.1"/>
    <property type="molecule type" value="Genomic_DNA"/>
</dbReference>
<keyword evidence="2" id="KW-1133">Transmembrane helix</keyword>
<proteinExistence type="predicted"/>
<name>A0ABR4JNJ1_9EURO</name>
<dbReference type="GeneID" id="98162022"/>
<dbReference type="RefSeq" id="XP_070894639.1">
    <property type="nucleotide sequence ID" value="XM_071046858.1"/>
</dbReference>
<feature type="compositionally biased region" description="Polar residues" evidence="1">
    <location>
        <begin position="160"/>
        <end position="170"/>
    </location>
</feature>
<sequence>MTHYTDYFFTSNLTDYICPNFGTFQCRPPNACAREPSTGKLYCCDHMDGSHSVCWTIPSPCENDGSTLSCSSWGVDWCCDYDTEVCTRTTGQTNICWNKVNSEVGLIYEDTLNKLYSSLMTDDPSATTYAFDLPSMLQTTVSSSFSSPPSFSTWSPKPEGSSSSVLTPSTLGIPTMDGSTTTTPTLGPNTGNSPDPGSLPSSSWSGGAIAAMVLAGCIVVGTVLGVIFLLLERRKSRDIVRSGAGSGAGAEIPELDDTRPVEQVYEADGHSIRPPLDPLGPHELPSGAWAL</sequence>
<dbReference type="Proteomes" id="UP001610444">
    <property type="component" value="Unassembled WGS sequence"/>
</dbReference>
<evidence type="ECO:0000313" key="3">
    <source>
        <dbReference type="EMBL" id="KAL2841593.1"/>
    </source>
</evidence>
<feature type="region of interest" description="Disordered" evidence="1">
    <location>
        <begin position="148"/>
        <end position="201"/>
    </location>
</feature>
<feature type="transmembrane region" description="Helical" evidence="2">
    <location>
        <begin position="208"/>
        <end position="231"/>
    </location>
</feature>
<evidence type="ECO:0000256" key="2">
    <source>
        <dbReference type="SAM" id="Phobius"/>
    </source>
</evidence>
<evidence type="ECO:0000313" key="4">
    <source>
        <dbReference type="Proteomes" id="UP001610444"/>
    </source>
</evidence>
<accession>A0ABR4JNJ1</accession>
<evidence type="ECO:0008006" key="5">
    <source>
        <dbReference type="Google" id="ProtNLM"/>
    </source>
</evidence>
<keyword evidence="4" id="KW-1185">Reference proteome</keyword>
<keyword evidence="2" id="KW-0812">Transmembrane</keyword>
<organism evidence="3 4">
    <name type="scientific">Aspergillus pseudodeflectus</name>
    <dbReference type="NCBI Taxonomy" id="176178"/>
    <lineage>
        <taxon>Eukaryota</taxon>
        <taxon>Fungi</taxon>
        <taxon>Dikarya</taxon>
        <taxon>Ascomycota</taxon>
        <taxon>Pezizomycotina</taxon>
        <taxon>Eurotiomycetes</taxon>
        <taxon>Eurotiomycetidae</taxon>
        <taxon>Eurotiales</taxon>
        <taxon>Aspergillaceae</taxon>
        <taxon>Aspergillus</taxon>
        <taxon>Aspergillus subgen. Nidulantes</taxon>
    </lineage>
</organism>
<gene>
    <name evidence="3" type="ORF">BJX68DRAFT_271024</name>
</gene>
<evidence type="ECO:0000256" key="1">
    <source>
        <dbReference type="SAM" id="MobiDB-lite"/>
    </source>
</evidence>
<dbReference type="CDD" id="cd12087">
    <property type="entry name" value="TM_EGFR-like"/>
    <property type="match status" value="1"/>
</dbReference>
<feature type="compositionally biased region" description="Low complexity" evidence="1">
    <location>
        <begin position="172"/>
        <end position="201"/>
    </location>
</feature>
<protein>
    <recommendedName>
        <fullName evidence="5">Mid2 domain-containing protein</fullName>
    </recommendedName>
</protein>